<dbReference type="AlphaFoldDB" id="A0A3M6QV08"/>
<gene>
    <name evidence="1" type="ORF">D8I35_10220</name>
</gene>
<dbReference type="Proteomes" id="UP000278006">
    <property type="component" value="Unassembled WGS sequence"/>
</dbReference>
<accession>A0A3M6QV08</accession>
<name>A0A3M6QV08_9BURK</name>
<comment type="caution">
    <text evidence="1">The sequence shown here is derived from an EMBL/GenBank/DDBJ whole genome shotgun (WGS) entry which is preliminary data.</text>
</comment>
<protein>
    <submittedName>
        <fullName evidence="1">Uncharacterized protein</fullName>
    </submittedName>
</protein>
<keyword evidence="2" id="KW-1185">Reference proteome</keyword>
<evidence type="ECO:0000313" key="1">
    <source>
        <dbReference type="EMBL" id="RMX06857.1"/>
    </source>
</evidence>
<reference evidence="1 2" key="1">
    <citation type="submission" date="2018-10" db="EMBL/GenBank/DDBJ databases">
        <title>Draft genome of Cortibacter populi DSM10536.</title>
        <authorList>
            <person name="Bernier A.-M."/>
            <person name="Bernard K."/>
        </authorList>
    </citation>
    <scope>NUCLEOTIDE SEQUENCE [LARGE SCALE GENOMIC DNA]</scope>
    <source>
        <strain evidence="1 2">DSM 105136</strain>
    </source>
</reference>
<evidence type="ECO:0000313" key="2">
    <source>
        <dbReference type="Proteomes" id="UP000278006"/>
    </source>
</evidence>
<proteinExistence type="predicted"/>
<sequence>MLFIIPGGVFTKDTVWGYVNVTEQVNLREFVITILDGEVYIYRGSRDNGTINPAAARAIAFCGLLCDFLGGFHHGGIKEDAGLQGQSMAGALEWTANSHGCFR</sequence>
<organism evidence="1 2">
    <name type="scientific">Corticibacter populi</name>
    <dbReference type="NCBI Taxonomy" id="1550736"/>
    <lineage>
        <taxon>Bacteria</taxon>
        <taxon>Pseudomonadati</taxon>
        <taxon>Pseudomonadota</taxon>
        <taxon>Betaproteobacteria</taxon>
        <taxon>Burkholderiales</taxon>
        <taxon>Comamonadaceae</taxon>
        <taxon>Corticibacter</taxon>
    </lineage>
</organism>
<dbReference type="EMBL" id="RDQO01000002">
    <property type="protein sequence ID" value="RMX06857.1"/>
    <property type="molecule type" value="Genomic_DNA"/>
</dbReference>